<organism evidence="1 2">
    <name type="scientific">Tsukamurella pseudospumae</name>
    <dbReference type="NCBI Taxonomy" id="239498"/>
    <lineage>
        <taxon>Bacteria</taxon>
        <taxon>Bacillati</taxon>
        <taxon>Actinomycetota</taxon>
        <taxon>Actinomycetes</taxon>
        <taxon>Mycobacteriales</taxon>
        <taxon>Tsukamurellaceae</taxon>
        <taxon>Tsukamurella</taxon>
    </lineage>
</organism>
<dbReference type="Proteomes" id="UP000070409">
    <property type="component" value="Unassembled WGS sequence"/>
</dbReference>
<proteinExistence type="predicted"/>
<name>A0A137ZJ53_9ACTN</name>
<reference evidence="1 2" key="1">
    <citation type="submission" date="2016-02" db="EMBL/GenBank/DDBJ databases">
        <authorList>
            <person name="Teng J.L."/>
            <person name="Tang Y."/>
            <person name="Huang Y."/>
            <person name="Guo F."/>
            <person name="Wei W."/>
            <person name="Chen J.H."/>
            <person name="Wong S.Y."/>
            <person name="Lau S.K."/>
            <person name="Woo P.C."/>
        </authorList>
    </citation>
    <scope>NUCLEOTIDE SEQUENCE [LARGE SCALE GENOMIC DNA]</scope>
    <source>
        <strain evidence="1 2">JCM 13375</strain>
    </source>
</reference>
<dbReference type="RefSeq" id="WP_068745384.1">
    <property type="nucleotide sequence ID" value="NZ_LSRE01000013.1"/>
</dbReference>
<dbReference type="EMBL" id="LSRE01000013">
    <property type="protein sequence ID" value="KXO98216.1"/>
    <property type="molecule type" value="Genomic_DNA"/>
</dbReference>
<gene>
    <name evidence="1" type="ORF">AXK61_19490</name>
</gene>
<accession>A0A137ZJ53</accession>
<protein>
    <submittedName>
        <fullName evidence="1">Uncharacterized protein</fullName>
    </submittedName>
</protein>
<sequence>MAIELELLAPPREPMSLVDGLAVAAPSGLQSCAYAPEDPTALAEFLVWGVHDDGPGFEIAVADAEQAIAVLCATVAALTGADIEAAVTTPDEARLAALNPMAQDAVRERLRHIVAPDPQAVTDRLHGLGLR</sequence>
<evidence type="ECO:0000313" key="2">
    <source>
        <dbReference type="Proteomes" id="UP000070409"/>
    </source>
</evidence>
<comment type="caution">
    <text evidence="1">The sequence shown here is derived from an EMBL/GenBank/DDBJ whole genome shotgun (WGS) entry which is preliminary data.</text>
</comment>
<evidence type="ECO:0000313" key="1">
    <source>
        <dbReference type="EMBL" id="KXO98216.1"/>
    </source>
</evidence>
<keyword evidence="2" id="KW-1185">Reference proteome</keyword>